<accession>A0A6I9YY02</accession>
<dbReference type="InterPro" id="IPR035963">
    <property type="entry name" value="FERM_2"/>
</dbReference>
<dbReference type="OrthoDB" id="6589456at2759"/>
<feature type="compositionally biased region" description="Basic and acidic residues" evidence="6">
    <location>
        <begin position="447"/>
        <end position="468"/>
    </location>
</feature>
<protein>
    <submittedName>
        <fullName evidence="9">Band 4.1-like protein 1 isoform X6</fullName>
    </submittedName>
</protein>
<keyword evidence="5" id="KW-0206">Cytoskeleton</keyword>
<evidence type="ECO:0000256" key="6">
    <source>
        <dbReference type="SAM" id="MobiDB-lite"/>
    </source>
</evidence>
<gene>
    <name evidence="9" type="primary">EPB41L1</name>
</gene>
<evidence type="ECO:0000256" key="2">
    <source>
        <dbReference type="ARBA" id="ARBA00022490"/>
    </source>
</evidence>
<dbReference type="GO" id="GO:0005198">
    <property type="term" value="F:structural molecule activity"/>
    <property type="evidence" value="ECO:0007669"/>
    <property type="project" value="InterPro"/>
</dbReference>
<dbReference type="CDD" id="cd14473">
    <property type="entry name" value="FERM_B-lobe"/>
    <property type="match status" value="1"/>
</dbReference>
<dbReference type="PRINTS" id="PR00935">
    <property type="entry name" value="BAND41"/>
</dbReference>
<dbReference type="Pfam" id="PF00373">
    <property type="entry name" value="FERM_M"/>
    <property type="match status" value="1"/>
</dbReference>
<dbReference type="GO" id="GO:0005856">
    <property type="term" value="C:cytoskeleton"/>
    <property type="evidence" value="ECO:0007669"/>
    <property type="project" value="UniProtKB-SubCell"/>
</dbReference>
<evidence type="ECO:0000313" key="9">
    <source>
        <dbReference type="RefSeq" id="XP_013929553.1"/>
    </source>
</evidence>
<dbReference type="PROSITE" id="PS00661">
    <property type="entry name" value="FERM_2"/>
    <property type="match status" value="1"/>
</dbReference>
<feature type="compositionally biased region" description="Basic and acidic residues" evidence="6">
    <location>
        <begin position="531"/>
        <end position="568"/>
    </location>
</feature>
<proteinExistence type="predicted"/>
<evidence type="ECO:0000256" key="1">
    <source>
        <dbReference type="ARBA" id="ARBA00004245"/>
    </source>
</evidence>
<feature type="compositionally biased region" description="Polar residues" evidence="6">
    <location>
        <begin position="80"/>
        <end position="92"/>
    </location>
</feature>
<dbReference type="GO" id="GO:0031032">
    <property type="term" value="P:actomyosin structure organization"/>
    <property type="evidence" value="ECO:0007669"/>
    <property type="project" value="TreeGrafter"/>
</dbReference>
<dbReference type="InterPro" id="IPR018980">
    <property type="entry name" value="FERM_PH-like_C"/>
</dbReference>
<evidence type="ECO:0000256" key="5">
    <source>
        <dbReference type="ARBA" id="ARBA00023212"/>
    </source>
</evidence>
<organism evidence="8 9">
    <name type="scientific">Thamnophis sirtalis</name>
    <dbReference type="NCBI Taxonomy" id="35019"/>
    <lineage>
        <taxon>Eukaryota</taxon>
        <taxon>Metazoa</taxon>
        <taxon>Chordata</taxon>
        <taxon>Craniata</taxon>
        <taxon>Vertebrata</taxon>
        <taxon>Euteleostomi</taxon>
        <taxon>Lepidosauria</taxon>
        <taxon>Squamata</taxon>
        <taxon>Bifurcata</taxon>
        <taxon>Unidentata</taxon>
        <taxon>Episquamata</taxon>
        <taxon>Toxicofera</taxon>
        <taxon>Serpentes</taxon>
        <taxon>Colubroidea</taxon>
        <taxon>Colubridae</taxon>
        <taxon>Natricinae</taxon>
        <taxon>Thamnophis</taxon>
    </lineage>
</organism>
<feature type="compositionally biased region" description="Polar residues" evidence="6">
    <location>
        <begin position="701"/>
        <end position="746"/>
    </location>
</feature>
<evidence type="ECO:0000259" key="7">
    <source>
        <dbReference type="PROSITE" id="PS50057"/>
    </source>
</evidence>
<keyword evidence="8" id="KW-1185">Reference proteome</keyword>
<dbReference type="InterPro" id="IPR029071">
    <property type="entry name" value="Ubiquitin-like_domsf"/>
</dbReference>
<keyword evidence="2" id="KW-0963">Cytoplasm</keyword>
<feature type="compositionally biased region" description="Basic and acidic residues" evidence="6">
    <location>
        <begin position="57"/>
        <end position="73"/>
    </location>
</feature>
<dbReference type="InterPro" id="IPR018979">
    <property type="entry name" value="FERM_N"/>
</dbReference>
<dbReference type="SUPFAM" id="SSF54236">
    <property type="entry name" value="Ubiquitin-like"/>
    <property type="match status" value="1"/>
</dbReference>
<dbReference type="InterPro" id="IPR014352">
    <property type="entry name" value="FERM/acyl-CoA-bd_prot_sf"/>
</dbReference>
<dbReference type="GO" id="GO:0030866">
    <property type="term" value="P:cortical actin cytoskeleton organization"/>
    <property type="evidence" value="ECO:0007669"/>
    <property type="project" value="InterPro"/>
</dbReference>
<feature type="compositionally biased region" description="Polar residues" evidence="6">
    <location>
        <begin position="15"/>
        <end position="43"/>
    </location>
</feature>
<reference evidence="9" key="1">
    <citation type="submission" date="2025-08" db="UniProtKB">
        <authorList>
            <consortium name="RefSeq"/>
        </authorList>
    </citation>
    <scope>IDENTIFICATION</scope>
</reference>
<dbReference type="CDD" id="cd17201">
    <property type="entry name" value="FERM_F1_EPB41L1"/>
    <property type="match status" value="1"/>
</dbReference>
<dbReference type="SUPFAM" id="SSF47031">
    <property type="entry name" value="Second domain of FERM"/>
    <property type="match status" value="1"/>
</dbReference>
<feature type="region of interest" description="Disordered" evidence="6">
    <location>
        <begin position="1"/>
        <end position="92"/>
    </location>
</feature>
<dbReference type="PIRSF" id="PIRSF002304">
    <property type="entry name" value="Membrane_skeletal_4_1"/>
    <property type="match status" value="1"/>
</dbReference>
<dbReference type="InterPro" id="IPR007477">
    <property type="entry name" value="SAB_dom"/>
</dbReference>
<dbReference type="PANTHER" id="PTHR23280">
    <property type="entry name" value="4.1 G PROTEIN"/>
    <property type="match status" value="1"/>
</dbReference>
<keyword evidence="3" id="KW-0597">Phosphoprotein</keyword>
<dbReference type="PANTHER" id="PTHR23280:SF24">
    <property type="entry name" value="BAND 4.1-LIKE PROTEIN 1"/>
    <property type="match status" value="1"/>
</dbReference>
<dbReference type="Proteomes" id="UP000504617">
    <property type="component" value="Unplaced"/>
</dbReference>
<dbReference type="InterPro" id="IPR019749">
    <property type="entry name" value="Band_41_domain"/>
</dbReference>
<dbReference type="GO" id="GO:0003779">
    <property type="term" value="F:actin binding"/>
    <property type="evidence" value="ECO:0007669"/>
    <property type="project" value="UniProtKB-KW"/>
</dbReference>
<dbReference type="InterPro" id="IPR000299">
    <property type="entry name" value="FERM_domain"/>
</dbReference>
<dbReference type="InterPro" id="IPR019747">
    <property type="entry name" value="FERM_CS"/>
</dbReference>
<feature type="region of interest" description="Disordered" evidence="6">
    <location>
        <begin position="503"/>
        <end position="588"/>
    </location>
</feature>
<feature type="domain" description="FERM" evidence="7">
    <location>
        <begin position="101"/>
        <end position="382"/>
    </location>
</feature>
<dbReference type="InterPro" id="IPR000798">
    <property type="entry name" value="Ez/rad/moesin-like"/>
</dbReference>
<dbReference type="InterPro" id="IPR014847">
    <property type="entry name" value="FA"/>
</dbReference>
<feature type="region of interest" description="Disordered" evidence="6">
    <location>
        <begin position="630"/>
        <end position="750"/>
    </location>
</feature>
<dbReference type="Gene3D" id="1.20.80.10">
    <property type="match status" value="1"/>
</dbReference>
<dbReference type="Pfam" id="PF04382">
    <property type="entry name" value="SAB"/>
    <property type="match status" value="1"/>
</dbReference>
<feature type="compositionally biased region" description="Basic and acidic residues" evidence="6">
    <location>
        <begin position="579"/>
        <end position="588"/>
    </location>
</feature>
<dbReference type="GeneID" id="106555270"/>
<dbReference type="Pfam" id="PF09380">
    <property type="entry name" value="FERM_C"/>
    <property type="match status" value="1"/>
</dbReference>
<dbReference type="Gene3D" id="2.30.29.30">
    <property type="entry name" value="Pleckstrin-homology domain (PH domain)/Phosphotyrosine-binding domain (PTB)"/>
    <property type="match status" value="1"/>
</dbReference>
<dbReference type="SMART" id="SM00295">
    <property type="entry name" value="B41"/>
    <property type="match status" value="1"/>
</dbReference>
<dbReference type="CTD" id="2036"/>
<feature type="compositionally biased region" description="Basic and acidic residues" evidence="6">
    <location>
        <begin position="651"/>
        <end position="674"/>
    </location>
</feature>
<dbReference type="PROSITE" id="PS00660">
    <property type="entry name" value="FERM_1"/>
    <property type="match status" value="1"/>
</dbReference>
<dbReference type="FunFam" id="2.30.29.30:FF:000001">
    <property type="entry name" value="Erythrocyte membrane protein band 4.1"/>
    <property type="match status" value="1"/>
</dbReference>
<evidence type="ECO:0000256" key="4">
    <source>
        <dbReference type="ARBA" id="ARBA00023203"/>
    </source>
</evidence>
<feature type="compositionally biased region" description="Basic and acidic residues" evidence="6">
    <location>
        <begin position="503"/>
        <end position="522"/>
    </location>
</feature>
<dbReference type="InterPro" id="IPR011993">
    <property type="entry name" value="PH-like_dom_sf"/>
</dbReference>
<dbReference type="PRINTS" id="PR00661">
    <property type="entry name" value="ERMFAMILY"/>
</dbReference>
<dbReference type="FunFam" id="1.20.80.10:FF:000001">
    <property type="entry name" value="Erythrocyte membrane protein band 4.1"/>
    <property type="match status" value="1"/>
</dbReference>
<dbReference type="InterPro" id="IPR008379">
    <property type="entry name" value="Band_4.1_C"/>
</dbReference>
<dbReference type="SUPFAM" id="SSF50729">
    <property type="entry name" value="PH domain-like"/>
    <property type="match status" value="1"/>
</dbReference>
<sequence>MMTETGPDLEVKNAQEGSPQQQLEAAATGPNTVNGSSNNTVYNQEADDNEKPGALSDAKHEERAVDMDEKDYSEADGLSEKTTPSKAQKSPQKITKKFKSAVCRVTLLDASDYECEVEKHGRGQVLFDLVCEHLNLLEKDYFGLTFCDSDSQKNWLDPSKEIKKQIRSGPWNFAFTVKFYPPDPAQLTEDITRYYLCLQLRADIISGRLPCSFVTHALLGSYAVQAELGDYDTEEHVGNYVGELRFAPNQTRELEERIMELHKTYRGMTPGEAEIHFLENAKKLSMYGVDLHHAKDSEGIDIMLGVCANGLLIYRDRLRINRFAWPKILKISYKRSNFYIKIRPGEYEQFESTIGFKLPNHRSAKRLWKVCIEHHTFFRLVSPEPPPKGFLVMGSKFRYSGRTQAQTRQASALIDRPAPYFERSSSKRYTMSRSLDGEFSRPASVSENHDGTESDKREDDRYRGRTRSEDEEVTTPTKIKELKFLDKPEDVLLKHQASINELKRTLKEPNSKLVHRDRDRRLPSSPASSSPKHEDETPKGTPEKANERAGLREGTEEKSKMPRHRAPESDTGDEDQDQERDSVFLKDNHLAIERKCSSITVSSTSSLEAEVDFTIIGDYQSAAFEDFSRSLPELDKEKSEGEAEGQISTEETDRSAPKEDGDAMDEDKVYHVTPEESFNQKSEIVKKVEADSSVQHRIGTTEITQVDGTTTDGKEAVTTSHTESPETISTTSDHSTKPTKGTSDLRSISPIASGAVGKEAFTSLFGATAETLSTSTTTHVTKTVKGGFSETRIEKRIIITGDEDVDQDQALALAIKEAKLQHPDMLVTKAVVYRETDPSPEEKDKKPQES</sequence>
<feature type="compositionally biased region" description="Basic and acidic residues" evidence="6">
    <location>
        <begin position="630"/>
        <end position="641"/>
    </location>
</feature>
<keyword evidence="4" id="KW-0009">Actin-binding</keyword>
<dbReference type="SMART" id="SM01196">
    <property type="entry name" value="FERM_C"/>
    <property type="match status" value="1"/>
</dbReference>
<dbReference type="GO" id="GO:0005886">
    <property type="term" value="C:plasma membrane"/>
    <property type="evidence" value="ECO:0007669"/>
    <property type="project" value="TreeGrafter"/>
</dbReference>
<dbReference type="CDD" id="cd13184">
    <property type="entry name" value="FERM_C_4_1_family"/>
    <property type="match status" value="1"/>
</dbReference>
<dbReference type="Pfam" id="PF05902">
    <property type="entry name" value="4_1_CTD"/>
    <property type="match status" value="1"/>
</dbReference>
<comment type="subcellular location">
    <subcellularLocation>
        <location evidence="1">Cytoplasm</location>
        <location evidence="1">Cytoskeleton</location>
    </subcellularLocation>
</comment>
<dbReference type="AlphaFoldDB" id="A0A6I9YY02"/>
<evidence type="ECO:0000313" key="8">
    <source>
        <dbReference type="Proteomes" id="UP000504617"/>
    </source>
</evidence>
<name>A0A6I9YY02_9SAUR</name>
<dbReference type="RefSeq" id="XP_013929553.1">
    <property type="nucleotide sequence ID" value="XM_014074078.1"/>
</dbReference>
<evidence type="ECO:0000256" key="3">
    <source>
        <dbReference type="ARBA" id="ARBA00022553"/>
    </source>
</evidence>
<dbReference type="FunFam" id="3.10.20.90:FF:000002">
    <property type="entry name" value="Erythrocyte protein band 4.1-like 3"/>
    <property type="match status" value="1"/>
</dbReference>
<feature type="region of interest" description="Disordered" evidence="6">
    <location>
        <begin position="425"/>
        <end position="476"/>
    </location>
</feature>
<dbReference type="Gene3D" id="3.10.20.90">
    <property type="entry name" value="Phosphatidylinositol 3-kinase Catalytic Subunit, Chain A, domain 1"/>
    <property type="match status" value="1"/>
</dbReference>
<dbReference type="Pfam" id="PF08736">
    <property type="entry name" value="FA"/>
    <property type="match status" value="1"/>
</dbReference>
<dbReference type="InterPro" id="IPR019748">
    <property type="entry name" value="FERM_central"/>
</dbReference>
<dbReference type="PROSITE" id="PS50057">
    <property type="entry name" value="FERM_3"/>
    <property type="match status" value="1"/>
</dbReference>
<dbReference type="Pfam" id="PF09379">
    <property type="entry name" value="FERM_N"/>
    <property type="match status" value="1"/>
</dbReference>
<dbReference type="SMART" id="SM01195">
    <property type="entry name" value="FA"/>
    <property type="match status" value="1"/>
</dbReference>